<sequence length="239" mass="26404">MNEVAIMWKSVLQFAKHSFINRKYQNLSNSNSPSDFWHLVKNITNTFTSSSFPPLFHPDGTITISSVSKAELSSETSAKNSTLDDSGLVLPSPPSYYFISPIKILHDVFCTFGTAPKRIQAYCASNPSILLSGSIYSHALPLSLADNSCNGDTIRRFESPAVSRKPTGLPQKKFWDTCGIQIKIKIKPLMDKTCTTHSPVQNNNSISNSSVFPRSTYHQNALQCGLAFLRRPGSLLLSK</sequence>
<dbReference type="AlphaFoldDB" id="A0A5B7FIE7"/>
<protein>
    <submittedName>
        <fullName evidence="1">Uncharacterized protein</fullName>
    </submittedName>
</protein>
<comment type="caution">
    <text evidence="1">The sequence shown here is derived from an EMBL/GenBank/DDBJ whole genome shotgun (WGS) entry which is preliminary data.</text>
</comment>
<proteinExistence type="predicted"/>
<dbReference type="Proteomes" id="UP000324222">
    <property type="component" value="Unassembled WGS sequence"/>
</dbReference>
<accession>A0A5B7FIE7</accession>
<dbReference type="EMBL" id="VSRR010006629">
    <property type="protein sequence ID" value="MPC45216.1"/>
    <property type="molecule type" value="Genomic_DNA"/>
</dbReference>
<reference evidence="1 2" key="1">
    <citation type="submission" date="2019-05" db="EMBL/GenBank/DDBJ databases">
        <title>Another draft genome of Portunus trituberculatus and its Hox gene families provides insights of decapod evolution.</title>
        <authorList>
            <person name="Jeong J.-H."/>
            <person name="Song I."/>
            <person name="Kim S."/>
            <person name="Choi T."/>
            <person name="Kim D."/>
            <person name="Ryu S."/>
            <person name="Kim W."/>
        </authorList>
    </citation>
    <scope>NUCLEOTIDE SEQUENCE [LARGE SCALE GENOMIC DNA]</scope>
    <source>
        <tissue evidence="1">Muscle</tissue>
    </source>
</reference>
<gene>
    <name evidence="1" type="ORF">E2C01_038908</name>
</gene>
<organism evidence="1 2">
    <name type="scientific">Portunus trituberculatus</name>
    <name type="common">Swimming crab</name>
    <name type="synonym">Neptunus trituberculatus</name>
    <dbReference type="NCBI Taxonomy" id="210409"/>
    <lineage>
        <taxon>Eukaryota</taxon>
        <taxon>Metazoa</taxon>
        <taxon>Ecdysozoa</taxon>
        <taxon>Arthropoda</taxon>
        <taxon>Crustacea</taxon>
        <taxon>Multicrustacea</taxon>
        <taxon>Malacostraca</taxon>
        <taxon>Eumalacostraca</taxon>
        <taxon>Eucarida</taxon>
        <taxon>Decapoda</taxon>
        <taxon>Pleocyemata</taxon>
        <taxon>Brachyura</taxon>
        <taxon>Eubrachyura</taxon>
        <taxon>Portunoidea</taxon>
        <taxon>Portunidae</taxon>
        <taxon>Portuninae</taxon>
        <taxon>Portunus</taxon>
    </lineage>
</organism>
<evidence type="ECO:0000313" key="1">
    <source>
        <dbReference type="EMBL" id="MPC45216.1"/>
    </source>
</evidence>
<keyword evidence="2" id="KW-1185">Reference proteome</keyword>
<name>A0A5B7FIE7_PORTR</name>
<evidence type="ECO:0000313" key="2">
    <source>
        <dbReference type="Proteomes" id="UP000324222"/>
    </source>
</evidence>